<reference evidence="2 3" key="1">
    <citation type="submission" date="2019-08" db="EMBL/GenBank/DDBJ databases">
        <title>Draft genome sequences of two oriental melons (Cucumis melo L. var makuwa).</title>
        <authorList>
            <person name="Kwon S.-Y."/>
        </authorList>
    </citation>
    <scope>NUCLEOTIDE SEQUENCE [LARGE SCALE GENOMIC DNA]</scope>
    <source>
        <strain evidence="3">cv. Chang Bougi</strain>
        <tissue evidence="2">Leaf</tissue>
    </source>
</reference>
<dbReference type="Proteomes" id="UP000321947">
    <property type="component" value="Unassembled WGS sequence"/>
</dbReference>
<feature type="compositionally biased region" description="Basic and acidic residues" evidence="1">
    <location>
        <begin position="13"/>
        <end position="22"/>
    </location>
</feature>
<gene>
    <name evidence="2" type="ORF">E5676_scaffold5G00200</name>
</gene>
<organism evidence="2 3">
    <name type="scientific">Cucumis melo var. makuwa</name>
    <name type="common">Oriental melon</name>
    <dbReference type="NCBI Taxonomy" id="1194695"/>
    <lineage>
        <taxon>Eukaryota</taxon>
        <taxon>Viridiplantae</taxon>
        <taxon>Streptophyta</taxon>
        <taxon>Embryophyta</taxon>
        <taxon>Tracheophyta</taxon>
        <taxon>Spermatophyta</taxon>
        <taxon>Magnoliopsida</taxon>
        <taxon>eudicotyledons</taxon>
        <taxon>Gunneridae</taxon>
        <taxon>Pentapetalae</taxon>
        <taxon>rosids</taxon>
        <taxon>fabids</taxon>
        <taxon>Cucurbitales</taxon>
        <taxon>Cucurbitaceae</taxon>
        <taxon>Benincaseae</taxon>
        <taxon>Cucumis</taxon>
    </lineage>
</organism>
<comment type="caution">
    <text evidence="2">The sequence shown here is derived from an EMBL/GenBank/DDBJ whole genome shotgun (WGS) entry which is preliminary data.</text>
</comment>
<evidence type="ECO:0000313" key="2">
    <source>
        <dbReference type="EMBL" id="TYK14199.1"/>
    </source>
</evidence>
<dbReference type="EMBL" id="SSTD01009418">
    <property type="protein sequence ID" value="TYK14199.1"/>
    <property type="molecule type" value="Genomic_DNA"/>
</dbReference>
<evidence type="ECO:0000256" key="1">
    <source>
        <dbReference type="SAM" id="MobiDB-lite"/>
    </source>
</evidence>
<name>A0A5D3CVB8_CUCMM</name>
<dbReference type="AlphaFoldDB" id="A0A5D3CVB8"/>
<proteinExistence type="predicted"/>
<protein>
    <submittedName>
        <fullName evidence="2">Transposon Tf2-1 polyprotein isoform X1</fullName>
    </submittedName>
</protein>
<feature type="region of interest" description="Disordered" evidence="1">
    <location>
        <begin position="1"/>
        <end position="22"/>
    </location>
</feature>
<accession>A0A5D3CVB8</accession>
<evidence type="ECO:0000313" key="3">
    <source>
        <dbReference type="Proteomes" id="UP000321947"/>
    </source>
</evidence>
<sequence>MKTTVDGGRTPTKRNENKGRTKKIEVEKKVSDQNKFELLVLGDKAFDSCFLWIKRNVQKYKLIDSEKLIVVIRFDETALDWSWSKEERDAFKDWLELKHLFRSVRKKLWLKEAENGWLRRQRKMPEVVWFLWEKKRSTIIWLRRRKKTSASNKLQWSVKVIRNRGESREEEEEVAHVMLPMT</sequence>